<comment type="caution">
    <text evidence="1">The sequence shown here is derived from an EMBL/GenBank/DDBJ whole genome shotgun (WGS) entry which is preliminary data.</text>
</comment>
<dbReference type="InterPro" id="IPR013783">
    <property type="entry name" value="Ig-like_fold"/>
</dbReference>
<gene>
    <name evidence="1" type="ORF">S03H2_38740</name>
</gene>
<proteinExistence type="predicted"/>
<feature type="non-terminal residue" evidence="1">
    <location>
        <position position="128"/>
    </location>
</feature>
<dbReference type="EMBL" id="BARU01023899">
    <property type="protein sequence ID" value="GAH58527.1"/>
    <property type="molecule type" value="Genomic_DNA"/>
</dbReference>
<evidence type="ECO:0008006" key="2">
    <source>
        <dbReference type="Google" id="ProtNLM"/>
    </source>
</evidence>
<sequence>MEYCSQNVRVETSDGKTAYAKVDWGDGSSEYGDTPKTFVHRYEKGKTRTVTASATGYTLASKTFTTCISQFTLTLQKIIEKCNQSFKVTDTVGAVLSGATVTVRDRVTWAEIGSCTTDTYGKCTVNGL</sequence>
<evidence type="ECO:0000313" key="1">
    <source>
        <dbReference type="EMBL" id="GAH58527.1"/>
    </source>
</evidence>
<reference evidence="1" key="1">
    <citation type="journal article" date="2014" name="Front. Microbiol.">
        <title>High frequency of phylogenetically diverse reductive dehalogenase-homologous genes in deep subseafloor sedimentary metagenomes.</title>
        <authorList>
            <person name="Kawai M."/>
            <person name="Futagami T."/>
            <person name="Toyoda A."/>
            <person name="Takaki Y."/>
            <person name="Nishi S."/>
            <person name="Hori S."/>
            <person name="Arai W."/>
            <person name="Tsubouchi T."/>
            <person name="Morono Y."/>
            <person name="Uchiyama I."/>
            <person name="Ito T."/>
            <person name="Fujiyama A."/>
            <person name="Inagaki F."/>
            <person name="Takami H."/>
        </authorList>
    </citation>
    <scope>NUCLEOTIDE SEQUENCE</scope>
    <source>
        <strain evidence="1">Expedition CK06-06</strain>
    </source>
</reference>
<accession>X1GMY4</accession>
<name>X1GMY4_9ZZZZ</name>
<dbReference type="AlphaFoldDB" id="X1GMY4"/>
<organism evidence="1">
    <name type="scientific">marine sediment metagenome</name>
    <dbReference type="NCBI Taxonomy" id="412755"/>
    <lineage>
        <taxon>unclassified sequences</taxon>
        <taxon>metagenomes</taxon>
        <taxon>ecological metagenomes</taxon>
    </lineage>
</organism>
<dbReference type="Gene3D" id="2.60.40.10">
    <property type="entry name" value="Immunoglobulins"/>
    <property type="match status" value="1"/>
</dbReference>
<protein>
    <recommendedName>
        <fullName evidence="2">PKD domain-containing protein</fullName>
    </recommendedName>
</protein>